<dbReference type="STRING" id="1434232.MAIT1_00795"/>
<protein>
    <submittedName>
        <fullName evidence="2">Uncharacterized protein</fullName>
    </submittedName>
</protein>
<name>A0A1Y2JZH5_9PROT</name>
<organism evidence="2 3">
    <name type="scientific">Magnetofaba australis IT-1</name>
    <dbReference type="NCBI Taxonomy" id="1434232"/>
    <lineage>
        <taxon>Bacteria</taxon>
        <taxon>Pseudomonadati</taxon>
        <taxon>Pseudomonadota</taxon>
        <taxon>Magnetococcia</taxon>
        <taxon>Magnetococcales</taxon>
        <taxon>Magnetococcaceae</taxon>
        <taxon>Magnetofaba</taxon>
    </lineage>
</organism>
<dbReference type="AlphaFoldDB" id="A0A1Y2JZH5"/>
<comment type="caution">
    <text evidence="2">The sequence shown here is derived from an EMBL/GenBank/DDBJ whole genome shotgun (WGS) entry which is preliminary data.</text>
</comment>
<dbReference type="EMBL" id="LVJN01000021">
    <property type="protein sequence ID" value="OSM00307.1"/>
    <property type="molecule type" value="Genomic_DNA"/>
</dbReference>
<accession>A0A1Y2JZH5</accession>
<evidence type="ECO:0000313" key="2">
    <source>
        <dbReference type="EMBL" id="OSM00307.1"/>
    </source>
</evidence>
<keyword evidence="3" id="KW-1185">Reference proteome</keyword>
<evidence type="ECO:0000313" key="3">
    <source>
        <dbReference type="Proteomes" id="UP000194003"/>
    </source>
</evidence>
<gene>
    <name evidence="2" type="ORF">MAIT1_00795</name>
</gene>
<evidence type="ECO:0000256" key="1">
    <source>
        <dbReference type="SAM" id="MobiDB-lite"/>
    </source>
</evidence>
<dbReference type="Proteomes" id="UP000194003">
    <property type="component" value="Unassembled WGS sequence"/>
</dbReference>
<proteinExistence type="predicted"/>
<feature type="region of interest" description="Disordered" evidence="1">
    <location>
        <begin position="36"/>
        <end position="63"/>
    </location>
</feature>
<reference evidence="2 3" key="1">
    <citation type="journal article" date="2016" name="BMC Genomics">
        <title>Combined genomic and structural analyses of a cultured magnetotactic bacterium reveals its niche adaptation to a dynamic environment.</title>
        <authorList>
            <person name="Araujo A.C."/>
            <person name="Morillo V."/>
            <person name="Cypriano J."/>
            <person name="Teixeira L.C."/>
            <person name="Leao P."/>
            <person name="Lyra S."/>
            <person name="Almeida L.G."/>
            <person name="Bazylinski D.A."/>
            <person name="Vasconcellos A.T."/>
            <person name="Abreu F."/>
            <person name="Lins U."/>
        </authorList>
    </citation>
    <scope>NUCLEOTIDE SEQUENCE [LARGE SCALE GENOMIC DNA]</scope>
    <source>
        <strain evidence="2 3">IT-1</strain>
    </source>
</reference>
<sequence>MGRRRGGCNRFIGRRNRILTLRTLAGDALRDWGFAPDPDQGVALDPRGRRPRPARALPVTRQGNDFPGPSLVFALRTHVS</sequence>